<gene>
    <name evidence="1" type="ORF">FK178_00475</name>
</gene>
<protein>
    <submittedName>
        <fullName evidence="1">SRPBCC family protein</fullName>
    </submittedName>
</protein>
<evidence type="ECO:0000313" key="1">
    <source>
        <dbReference type="EMBL" id="QED36297.1"/>
    </source>
</evidence>
<dbReference type="Proteomes" id="UP000321954">
    <property type="component" value="Chromosome"/>
</dbReference>
<dbReference type="EMBL" id="CP042476">
    <property type="protein sequence ID" value="QED36297.1"/>
    <property type="molecule type" value="Genomic_DNA"/>
</dbReference>
<sequence length="130" mass="14707">MNLESPKVTTQKSQQEMFNFLTTVENYEQVMPSSLEKFEVTGNDSFLFSLKGMPQIELQIKETREPELIVLGSTSDKFDFAIDLVIEPAGETQSDVQLLFNGKFNAMMAMMVKGPLNKFITTLSENIQKV</sequence>
<dbReference type="OrthoDB" id="1011799at2"/>
<dbReference type="Gene3D" id="3.30.530.20">
    <property type="match status" value="1"/>
</dbReference>
<dbReference type="AlphaFoldDB" id="A0A5B8YHK9"/>
<dbReference type="KEGG" id="anp:FK178_00475"/>
<dbReference type="RefSeq" id="WP_146829970.1">
    <property type="nucleotide sequence ID" value="NZ_CP042476.1"/>
</dbReference>
<reference evidence="1 2" key="1">
    <citation type="submission" date="2019-08" db="EMBL/GenBank/DDBJ databases">
        <title>Antarcticibacterium arcticum sp. nov., a bacterium isolated from marine sediment of the Canadian Beaufort Sea.</title>
        <authorList>
            <person name="Lee Y.M."/>
            <person name="Baek K."/>
            <person name="Lee D.-H."/>
            <person name="Shin S.C."/>
            <person name="Jin Y.K."/>
            <person name="Park Y."/>
        </authorList>
    </citation>
    <scope>NUCLEOTIDE SEQUENCE [LARGE SCALE GENOMIC DNA]</scope>
    <source>
        <strain evidence="1 2">PAMC 28998</strain>
    </source>
</reference>
<name>A0A5B8YHK9_9FLAO</name>
<evidence type="ECO:0000313" key="2">
    <source>
        <dbReference type="Proteomes" id="UP000321954"/>
    </source>
</evidence>
<proteinExistence type="predicted"/>
<dbReference type="InterPro" id="IPR023393">
    <property type="entry name" value="START-like_dom_sf"/>
</dbReference>
<keyword evidence="2" id="KW-1185">Reference proteome</keyword>
<organism evidence="1 2">
    <name type="scientific">Antarcticibacterium arcticum</name>
    <dbReference type="NCBI Taxonomy" id="2585771"/>
    <lineage>
        <taxon>Bacteria</taxon>
        <taxon>Pseudomonadati</taxon>
        <taxon>Bacteroidota</taxon>
        <taxon>Flavobacteriia</taxon>
        <taxon>Flavobacteriales</taxon>
        <taxon>Flavobacteriaceae</taxon>
        <taxon>Antarcticibacterium</taxon>
    </lineage>
</organism>
<accession>A0A5B8YHK9</accession>
<dbReference type="SUPFAM" id="SSF55961">
    <property type="entry name" value="Bet v1-like"/>
    <property type="match status" value="1"/>
</dbReference>